<dbReference type="GO" id="GO:0071949">
    <property type="term" value="F:FAD binding"/>
    <property type="evidence" value="ECO:0007669"/>
    <property type="project" value="InterPro"/>
</dbReference>
<evidence type="ECO:0000256" key="1">
    <source>
        <dbReference type="ARBA" id="ARBA00022630"/>
    </source>
</evidence>
<protein>
    <recommendedName>
        <fullName evidence="5">FAD-binding domain-containing protein</fullName>
    </recommendedName>
</protein>
<dbReference type="PANTHER" id="PTHR46972:SF1">
    <property type="entry name" value="FAD DEPENDENT OXIDOREDUCTASE DOMAIN-CONTAINING PROTEIN"/>
    <property type="match status" value="1"/>
</dbReference>
<dbReference type="HAMAP" id="MF_00845">
    <property type="entry name" value="TetX_monooxygenase"/>
    <property type="match status" value="1"/>
</dbReference>
<name>A0A8T0HEQ9_CERPU</name>
<evidence type="ECO:0000313" key="7">
    <source>
        <dbReference type="Proteomes" id="UP000822688"/>
    </source>
</evidence>
<dbReference type="Gene3D" id="3.50.50.60">
    <property type="entry name" value="FAD/NAD(P)-binding domain"/>
    <property type="match status" value="1"/>
</dbReference>
<feature type="domain" description="FAD-binding" evidence="5">
    <location>
        <begin position="302"/>
        <end position="345"/>
    </location>
</feature>
<comment type="caution">
    <text evidence="6">The sequence shown here is derived from an EMBL/GenBank/DDBJ whole genome shotgun (WGS) entry which is preliminary data.</text>
</comment>
<sequence>MAVPRIAIIGGGPAGLTVARILQLHGLHATIYEYEKSAESRSQGGSLDLHADSGMLAMIAAGLEEQFNAKARPEGDQVRILDKNKQVLLDIKPDHTEKGVELKPEIDRSQLREILLESLKEGTIQWGRKLVKVESANGADSGTHTLVFEDGVREEVDLVIGADGAWSKVRPLVSDKTPAYAGITFLDCVIENADDRFPKLAALAGHGLCLTLAPERALIAQRNSGGKICVYVVATVEEGWAKKEFAEAARGGPESIRRLMLSFLEGWNPELLDFIHHCDDDPIWARPIYALPVDHSWKNKRGVTLVGDAAHVMSPFAGEGVNIAMLDALQLAKAIAEAWKANPSVASLYDAIPAFEQTMFERAKQACSFSANNQTLALNERAPHDFLKVMAAMAAGQGPPQ</sequence>
<dbReference type="SUPFAM" id="SSF51905">
    <property type="entry name" value="FAD/NAD(P)-binding domain"/>
    <property type="match status" value="1"/>
</dbReference>
<keyword evidence="4" id="KW-0503">Monooxygenase</keyword>
<evidence type="ECO:0000313" key="6">
    <source>
        <dbReference type="EMBL" id="KAG0567512.1"/>
    </source>
</evidence>
<dbReference type="AlphaFoldDB" id="A0A8T0HEQ9"/>
<evidence type="ECO:0000256" key="4">
    <source>
        <dbReference type="ARBA" id="ARBA00023033"/>
    </source>
</evidence>
<dbReference type="InterPro" id="IPR043683">
    <property type="entry name" value="TetX_monooxygenase"/>
</dbReference>
<organism evidence="6 7">
    <name type="scientific">Ceratodon purpureus</name>
    <name type="common">Fire moss</name>
    <name type="synonym">Dicranum purpureum</name>
    <dbReference type="NCBI Taxonomy" id="3225"/>
    <lineage>
        <taxon>Eukaryota</taxon>
        <taxon>Viridiplantae</taxon>
        <taxon>Streptophyta</taxon>
        <taxon>Embryophyta</taxon>
        <taxon>Bryophyta</taxon>
        <taxon>Bryophytina</taxon>
        <taxon>Bryopsida</taxon>
        <taxon>Dicranidae</taxon>
        <taxon>Pseudoditrichales</taxon>
        <taxon>Ditrichaceae</taxon>
        <taxon>Ceratodon</taxon>
    </lineage>
</organism>
<reference evidence="6" key="1">
    <citation type="submission" date="2020-06" db="EMBL/GenBank/DDBJ databases">
        <title>WGS assembly of Ceratodon purpureus strain R40.</title>
        <authorList>
            <person name="Carey S.B."/>
            <person name="Jenkins J."/>
            <person name="Shu S."/>
            <person name="Lovell J.T."/>
            <person name="Sreedasyam A."/>
            <person name="Maumus F."/>
            <person name="Tiley G.P."/>
            <person name="Fernandez-Pozo N."/>
            <person name="Barry K."/>
            <person name="Chen C."/>
            <person name="Wang M."/>
            <person name="Lipzen A."/>
            <person name="Daum C."/>
            <person name="Saski C.A."/>
            <person name="Payton A.C."/>
            <person name="Mcbreen J.C."/>
            <person name="Conrad R.E."/>
            <person name="Kollar L.M."/>
            <person name="Olsson S."/>
            <person name="Huttunen S."/>
            <person name="Landis J.B."/>
            <person name="Wickett N.J."/>
            <person name="Johnson M.G."/>
            <person name="Rensing S.A."/>
            <person name="Grimwood J."/>
            <person name="Schmutz J."/>
            <person name="Mcdaniel S.F."/>
        </authorList>
    </citation>
    <scope>NUCLEOTIDE SEQUENCE</scope>
    <source>
        <strain evidence="6">R40</strain>
    </source>
</reference>
<keyword evidence="1" id="KW-0285">Flavoprotein</keyword>
<keyword evidence="7" id="KW-1185">Reference proteome</keyword>
<keyword evidence="3" id="KW-0560">Oxidoreductase</keyword>
<dbReference type="EMBL" id="CM026428">
    <property type="protein sequence ID" value="KAG0567512.1"/>
    <property type="molecule type" value="Genomic_DNA"/>
</dbReference>
<dbReference type="Proteomes" id="UP000822688">
    <property type="component" value="Chromosome 7"/>
</dbReference>
<dbReference type="GO" id="GO:0046677">
    <property type="term" value="P:response to antibiotic"/>
    <property type="evidence" value="ECO:0007669"/>
    <property type="project" value="InterPro"/>
</dbReference>
<gene>
    <name evidence="6" type="ORF">KC19_7G140400</name>
</gene>
<dbReference type="Pfam" id="PF01494">
    <property type="entry name" value="FAD_binding_3"/>
    <property type="match status" value="2"/>
</dbReference>
<dbReference type="PANTHER" id="PTHR46972">
    <property type="entry name" value="MONOOXYGENASE ASQM-RELATED"/>
    <property type="match status" value="1"/>
</dbReference>
<evidence type="ECO:0000256" key="2">
    <source>
        <dbReference type="ARBA" id="ARBA00022827"/>
    </source>
</evidence>
<keyword evidence="2" id="KW-0274">FAD</keyword>
<dbReference type="InterPro" id="IPR036188">
    <property type="entry name" value="FAD/NAD-bd_sf"/>
</dbReference>
<proteinExistence type="inferred from homology"/>
<dbReference type="InterPro" id="IPR002938">
    <property type="entry name" value="FAD-bd"/>
</dbReference>
<feature type="domain" description="FAD-binding" evidence="5">
    <location>
        <begin position="6"/>
        <end position="245"/>
    </location>
</feature>
<accession>A0A8T0HEQ9</accession>
<dbReference type="PRINTS" id="PR00420">
    <property type="entry name" value="RNGMNOXGNASE"/>
</dbReference>
<evidence type="ECO:0000259" key="5">
    <source>
        <dbReference type="Pfam" id="PF01494"/>
    </source>
</evidence>
<dbReference type="GO" id="GO:0004497">
    <property type="term" value="F:monooxygenase activity"/>
    <property type="evidence" value="ECO:0007669"/>
    <property type="project" value="UniProtKB-KW"/>
</dbReference>
<evidence type="ECO:0000256" key="3">
    <source>
        <dbReference type="ARBA" id="ARBA00023002"/>
    </source>
</evidence>